<dbReference type="RefSeq" id="WP_264986844.1">
    <property type="nucleotide sequence ID" value="NZ_BRZA01000001.1"/>
</dbReference>
<dbReference type="EMBL" id="BRZA01000001">
    <property type="protein sequence ID" value="GLC87109.1"/>
    <property type="molecule type" value="Genomic_DNA"/>
</dbReference>
<gene>
    <name evidence="1" type="ORF">LYSBPC_02360</name>
</gene>
<comment type="caution">
    <text evidence="1">The sequence shown here is derived from an EMBL/GenBank/DDBJ whole genome shotgun (WGS) entry which is preliminary data.</text>
</comment>
<protein>
    <recommendedName>
        <fullName evidence="3">Short-chain dehydrogenase</fullName>
    </recommendedName>
</protein>
<evidence type="ECO:0000313" key="2">
    <source>
        <dbReference type="Proteomes" id="UP001065593"/>
    </source>
</evidence>
<evidence type="ECO:0000313" key="1">
    <source>
        <dbReference type="EMBL" id="GLC87109.1"/>
    </source>
</evidence>
<reference evidence="1" key="1">
    <citation type="submission" date="2022-08" db="EMBL/GenBank/DDBJ databases">
        <title>Draft genome sequence of Lysinibacillus sp. strain KH24.</title>
        <authorList>
            <person name="Kanbe H."/>
            <person name="Itoh H."/>
        </authorList>
    </citation>
    <scope>NUCLEOTIDE SEQUENCE</scope>
    <source>
        <strain evidence="1">KH24</strain>
    </source>
</reference>
<sequence>MSVSIYYTCERNEALSSVENKKIAAIVDEYNTNFQWQAIAETFYVYDQHNDPPIIFEGSTKLPLTDDYEVTIQSLFYWLECLTAIRNVIDNGEWHVHLDDVDAVWDEEKGWKMPSY</sequence>
<dbReference type="Proteomes" id="UP001065593">
    <property type="component" value="Unassembled WGS sequence"/>
</dbReference>
<evidence type="ECO:0008006" key="3">
    <source>
        <dbReference type="Google" id="ProtNLM"/>
    </source>
</evidence>
<keyword evidence="2" id="KW-1185">Reference proteome</keyword>
<proteinExistence type="predicted"/>
<name>A0ABQ5NGE1_9BACI</name>
<accession>A0ABQ5NGE1</accession>
<organism evidence="1 2">
    <name type="scientific">Lysinibacillus piscis</name>
    <dbReference type="NCBI Taxonomy" id="2518931"/>
    <lineage>
        <taxon>Bacteria</taxon>
        <taxon>Bacillati</taxon>
        <taxon>Bacillota</taxon>
        <taxon>Bacilli</taxon>
        <taxon>Bacillales</taxon>
        <taxon>Bacillaceae</taxon>
        <taxon>Lysinibacillus</taxon>
    </lineage>
</organism>